<dbReference type="Proteomes" id="UP000657918">
    <property type="component" value="Unassembled WGS sequence"/>
</dbReference>
<proteinExistence type="inferred from homology"/>
<keyword evidence="3" id="KW-1185">Reference proteome</keyword>
<evidence type="ECO:0000256" key="1">
    <source>
        <dbReference type="ARBA" id="ARBA00009624"/>
    </source>
</evidence>
<dbReference type="GO" id="GO:0008308">
    <property type="term" value="F:voltage-gated monoatomic anion channel activity"/>
    <property type="evidence" value="ECO:0007669"/>
    <property type="project" value="InterPro"/>
</dbReference>
<sequence>MHFSSTFADLLEGGYSKDQISTTLTLSRRLLPSLNATASLKLPNYNSSMVFKKENACIVGGSWIMGNLTTVKARFDDHGKRMTLLEHKIKPQSCLPLTSEFDTKALDKIPRIGLALTLVL</sequence>
<comment type="caution">
    <text evidence="2">The sequence shown here is derived from an EMBL/GenBank/DDBJ whole genome shotgun (WGS) entry which is preliminary data.</text>
</comment>
<evidence type="ECO:0000313" key="2">
    <source>
        <dbReference type="EMBL" id="KAF9675804.1"/>
    </source>
</evidence>
<evidence type="ECO:0000313" key="3">
    <source>
        <dbReference type="Proteomes" id="UP000657918"/>
    </source>
</evidence>
<dbReference type="EMBL" id="JADGMS010000009">
    <property type="protein sequence ID" value="KAF9675804.1"/>
    <property type="molecule type" value="Genomic_DNA"/>
</dbReference>
<dbReference type="GO" id="GO:0005741">
    <property type="term" value="C:mitochondrial outer membrane"/>
    <property type="evidence" value="ECO:0007669"/>
    <property type="project" value="InterPro"/>
</dbReference>
<dbReference type="InterPro" id="IPR023614">
    <property type="entry name" value="Porin_dom_sf"/>
</dbReference>
<comment type="similarity">
    <text evidence="1">Belongs to the eukaryotic mitochondrial porin (TC 1.B.8.1) family.</text>
</comment>
<dbReference type="OrthoDB" id="7827681at2759"/>
<protein>
    <submittedName>
        <fullName evidence="2">Uncharacterized protein</fullName>
    </submittedName>
</protein>
<name>A0A835JVL0_9ROSI</name>
<dbReference type="AlphaFoldDB" id="A0A835JVL0"/>
<dbReference type="InterPro" id="IPR001925">
    <property type="entry name" value="Porin_Euk"/>
</dbReference>
<gene>
    <name evidence="2" type="ORF">SADUNF_Sadunf09G0071300</name>
</gene>
<dbReference type="PANTHER" id="PTHR11743">
    <property type="entry name" value="VOLTAGE-DEPENDENT ANION-SELECTIVE CHANNEL"/>
    <property type="match status" value="1"/>
</dbReference>
<dbReference type="Gene3D" id="2.40.160.10">
    <property type="entry name" value="Porin"/>
    <property type="match status" value="1"/>
</dbReference>
<dbReference type="PANTHER" id="PTHR11743:SF23">
    <property type="entry name" value="MITOCHONDRIAL OUTER MEMBRANE PROTEIN PORIN 5-RELATED"/>
    <property type="match status" value="1"/>
</dbReference>
<dbReference type="Pfam" id="PF01459">
    <property type="entry name" value="Porin_3"/>
    <property type="match status" value="1"/>
</dbReference>
<dbReference type="InterPro" id="IPR027246">
    <property type="entry name" value="Porin_Euk/Tom40"/>
</dbReference>
<reference evidence="2 3" key="1">
    <citation type="submission" date="2020-10" db="EMBL/GenBank/DDBJ databases">
        <title>Plant Genome Project.</title>
        <authorList>
            <person name="Zhang R.-G."/>
        </authorList>
    </citation>
    <scope>NUCLEOTIDE SEQUENCE [LARGE SCALE GENOMIC DNA]</scope>
    <source>
        <strain evidence="2">FAFU-HL-1</strain>
        <tissue evidence="2">Leaf</tissue>
    </source>
</reference>
<accession>A0A835JVL0</accession>
<organism evidence="2 3">
    <name type="scientific">Salix dunnii</name>
    <dbReference type="NCBI Taxonomy" id="1413687"/>
    <lineage>
        <taxon>Eukaryota</taxon>
        <taxon>Viridiplantae</taxon>
        <taxon>Streptophyta</taxon>
        <taxon>Embryophyta</taxon>
        <taxon>Tracheophyta</taxon>
        <taxon>Spermatophyta</taxon>
        <taxon>Magnoliopsida</taxon>
        <taxon>eudicotyledons</taxon>
        <taxon>Gunneridae</taxon>
        <taxon>Pentapetalae</taxon>
        <taxon>rosids</taxon>
        <taxon>fabids</taxon>
        <taxon>Malpighiales</taxon>
        <taxon>Salicaceae</taxon>
        <taxon>Saliceae</taxon>
        <taxon>Salix</taxon>
    </lineage>
</organism>